<keyword evidence="3" id="KW-1185">Reference proteome</keyword>
<protein>
    <recommendedName>
        <fullName evidence="4">Transmembrane protein</fullName>
    </recommendedName>
</protein>
<keyword evidence="1" id="KW-0812">Transmembrane</keyword>
<evidence type="ECO:0008006" key="4">
    <source>
        <dbReference type="Google" id="ProtNLM"/>
    </source>
</evidence>
<organism evidence="2 3">
    <name type="scientific">Glonium stellatum</name>
    <dbReference type="NCBI Taxonomy" id="574774"/>
    <lineage>
        <taxon>Eukaryota</taxon>
        <taxon>Fungi</taxon>
        <taxon>Dikarya</taxon>
        <taxon>Ascomycota</taxon>
        <taxon>Pezizomycotina</taxon>
        <taxon>Dothideomycetes</taxon>
        <taxon>Pleosporomycetidae</taxon>
        <taxon>Gloniales</taxon>
        <taxon>Gloniaceae</taxon>
        <taxon>Glonium</taxon>
    </lineage>
</organism>
<keyword evidence="1" id="KW-0472">Membrane</keyword>
<dbReference type="EMBL" id="KV748593">
    <property type="protein sequence ID" value="OCL14286.1"/>
    <property type="molecule type" value="Genomic_DNA"/>
</dbReference>
<gene>
    <name evidence="2" type="ORF">AOQ84DRAFT_428988</name>
</gene>
<dbReference type="OrthoDB" id="3365267at2759"/>
<sequence length="179" mass="19710">MSSQSLAALRKSSSEDLRRLAEEHLQHDLQQSDRDALEAAAKKVSRHATIGSLVGLGLGIFLAYRIRNTRNAIFNAFRAMEKPTAVQFADGRIESIPDITPHLQPTRLGDAAAYFFFSIGGLFLGGETGFLTGSASATRTITKDPESRARIEKAFRKFKVDVLKREIQQLEGGSSLQLF</sequence>
<evidence type="ECO:0000313" key="2">
    <source>
        <dbReference type="EMBL" id="OCL14286.1"/>
    </source>
</evidence>
<proteinExistence type="predicted"/>
<dbReference type="Proteomes" id="UP000250140">
    <property type="component" value="Unassembled WGS sequence"/>
</dbReference>
<accession>A0A8E2FC59</accession>
<name>A0A8E2FC59_9PEZI</name>
<keyword evidence="1" id="KW-1133">Transmembrane helix</keyword>
<dbReference type="AlphaFoldDB" id="A0A8E2FC59"/>
<reference evidence="2 3" key="1">
    <citation type="journal article" date="2016" name="Nat. Commun.">
        <title>Ectomycorrhizal ecology is imprinted in the genome of the dominant symbiotic fungus Cenococcum geophilum.</title>
        <authorList>
            <consortium name="DOE Joint Genome Institute"/>
            <person name="Peter M."/>
            <person name="Kohler A."/>
            <person name="Ohm R.A."/>
            <person name="Kuo A."/>
            <person name="Krutzmann J."/>
            <person name="Morin E."/>
            <person name="Arend M."/>
            <person name="Barry K.W."/>
            <person name="Binder M."/>
            <person name="Choi C."/>
            <person name="Clum A."/>
            <person name="Copeland A."/>
            <person name="Grisel N."/>
            <person name="Haridas S."/>
            <person name="Kipfer T."/>
            <person name="LaButti K."/>
            <person name="Lindquist E."/>
            <person name="Lipzen A."/>
            <person name="Maire R."/>
            <person name="Meier B."/>
            <person name="Mihaltcheva S."/>
            <person name="Molinier V."/>
            <person name="Murat C."/>
            <person name="Poggeler S."/>
            <person name="Quandt C.A."/>
            <person name="Sperisen C."/>
            <person name="Tritt A."/>
            <person name="Tisserant E."/>
            <person name="Crous P.W."/>
            <person name="Henrissat B."/>
            <person name="Nehls U."/>
            <person name="Egli S."/>
            <person name="Spatafora J.W."/>
            <person name="Grigoriev I.V."/>
            <person name="Martin F.M."/>
        </authorList>
    </citation>
    <scope>NUCLEOTIDE SEQUENCE [LARGE SCALE GENOMIC DNA]</scope>
    <source>
        <strain evidence="2 3">CBS 207.34</strain>
    </source>
</reference>
<evidence type="ECO:0000256" key="1">
    <source>
        <dbReference type="SAM" id="Phobius"/>
    </source>
</evidence>
<evidence type="ECO:0000313" key="3">
    <source>
        <dbReference type="Proteomes" id="UP000250140"/>
    </source>
</evidence>
<feature type="transmembrane region" description="Helical" evidence="1">
    <location>
        <begin position="44"/>
        <end position="64"/>
    </location>
</feature>